<evidence type="ECO:0000256" key="1">
    <source>
        <dbReference type="ARBA" id="ARBA00022898"/>
    </source>
</evidence>
<dbReference type="PANTHER" id="PTHR43795">
    <property type="entry name" value="BIFUNCTIONAL ASPARTATE AMINOTRANSFERASE AND GLUTAMATE/ASPARTATE-PREPHENATE AMINOTRANSFERASE-RELATED"/>
    <property type="match status" value="1"/>
</dbReference>
<gene>
    <name evidence="3" type="ORF">CAC42_349</name>
</gene>
<dbReference type="GO" id="GO:0030170">
    <property type="term" value="F:pyridoxal phosphate binding"/>
    <property type="evidence" value="ECO:0007669"/>
    <property type="project" value="InterPro"/>
</dbReference>
<evidence type="ECO:0000313" key="4">
    <source>
        <dbReference type="Proteomes" id="UP000243797"/>
    </source>
</evidence>
<dbReference type="SUPFAM" id="SSF53383">
    <property type="entry name" value="PLP-dependent transferases"/>
    <property type="match status" value="1"/>
</dbReference>
<dbReference type="CDD" id="cd00609">
    <property type="entry name" value="AAT_like"/>
    <property type="match status" value="1"/>
</dbReference>
<dbReference type="PRINTS" id="PR00753">
    <property type="entry name" value="ACCSYNTHASE"/>
</dbReference>
<protein>
    <recommendedName>
        <fullName evidence="2">Aminotransferase class I/classII large domain-containing protein</fullName>
    </recommendedName>
</protein>
<dbReference type="InterPro" id="IPR015424">
    <property type="entry name" value="PyrdxlP-dep_Trfase"/>
</dbReference>
<dbReference type="InterPro" id="IPR004839">
    <property type="entry name" value="Aminotransferase_I/II_large"/>
</dbReference>
<reference evidence="3 4" key="1">
    <citation type="submission" date="2017-06" db="EMBL/GenBank/DDBJ databases">
        <title>Draft genome sequence of a variant of Elsinoe murrayae.</title>
        <authorList>
            <person name="Cheng Q."/>
        </authorList>
    </citation>
    <scope>NUCLEOTIDE SEQUENCE [LARGE SCALE GENOMIC DNA]</scope>
    <source>
        <strain evidence="3 4">CQ-2017a</strain>
    </source>
</reference>
<dbReference type="OrthoDB" id="7042322at2759"/>
<dbReference type="Proteomes" id="UP000243797">
    <property type="component" value="Unassembled WGS sequence"/>
</dbReference>
<dbReference type="InterPro" id="IPR015421">
    <property type="entry name" value="PyrdxlP-dep_Trfase_major"/>
</dbReference>
<evidence type="ECO:0000313" key="3">
    <source>
        <dbReference type="EMBL" id="PNS20622.1"/>
    </source>
</evidence>
<feature type="domain" description="Aminotransferase class I/classII large" evidence="2">
    <location>
        <begin position="70"/>
        <end position="408"/>
    </location>
</feature>
<evidence type="ECO:0000259" key="2">
    <source>
        <dbReference type="Pfam" id="PF00155"/>
    </source>
</evidence>
<dbReference type="Pfam" id="PF00155">
    <property type="entry name" value="Aminotran_1_2"/>
    <property type="match status" value="1"/>
</dbReference>
<dbReference type="InterPro" id="IPR050478">
    <property type="entry name" value="Ethylene_sulfur-biosynth"/>
</dbReference>
<dbReference type="Gene3D" id="3.90.1150.10">
    <property type="entry name" value="Aspartate Aminotransferase, domain 1"/>
    <property type="match status" value="1"/>
</dbReference>
<dbReference type="STRING" id="2082308.A0A2K1QZZ7"/>
<accession>A0A2K1QZZ7</accession>
<sequence>MSLSRRAEKDAERSTRALIWQVYNDSWEPKTNPDGFVNIGVAENRLMHAALIERLGSVSIIPEHSLTYGQGPKGSRRLRQAVSTFLTRELQSHTPILPEHVIITNGVSSAVEHCAWALTNPGDSWLLGQPHYGAFKNDLTDRFGAELIRVPFGDVDPMSVEAVACYESSIKEASAKGASIKALMLCNPHNPLGRCYSKEALQAYLTLCNRHQIHLVSDEIYALGIWNNQEDPQATPFTSILSFDLDGLIDPSLVHALWGMSKDFGANGVPQSGFALTISTIQTYISGLADHTVAEILEDKTWIQEYMKENKTSMAAIHARTASFLRQHNIVYARGSNAGFFFWVDLGEVYRKHHKVDEGEDLTKTIMDALWAERVFLASGTSFGSEKPGFFRITFTHPWEYLEEGLKRMLKALEPSNATK</sequence>
<keyword evidence="4" id="KW-1185">Reference proteome</keyword>
<dbReference type="Gene3D" id="3.40.640.10">
    <property type="entry name" value="Type I PLP-dependent aspartate aminotransferase-like (Major domain)"/>
    <property type="match status" value="1"/>
</dbReference>
<dbReference type="InParanoid" id="A0A2K1QZZ7"/>
<keyword evidence="1" id="KW-0663">Pyridoxal phosphate</keyword>
<proteinExistence type="predicted"/>
<dbReference type="PANTHER" id="PTHR43795:SF63">
    <property type="entry name" value="PUTATIVE (AFU_ORTHOLOGUE AFUA_4G00630)-RELATED"/>
    <property type="match status" value="1"/>
</dbReference>
<dbReference type="EMBL" id="NKHZ01000022">
    <property type="protein sequence ID" value="PNS20622.1"/>
    <property type="molecule type" value="Genomic_DNA"/>
</dbReference>
<comment type="caution">
    <text evidence="3">The sequence shown here is derived from an EMBL/GenBank/DDBJ whole genome shotgun (WGS) entry which is preliminary data.</text>
</comment>
<dbReference type="InterPro" id="IPR015422">
    <property type="entry name" value="PyrdxlP-dep_Trfase_small"/>
</dbReference>
<organism evidence="3 4">
    <name type="scientific">Sphaceloma murrayae</name>
    <dbReference type="NCBI Taxonomy" id="2082308"/>
    <lineage>
        <taxon>Eukaryota</taxon>
        <taxon>Fungi</taxon>
        <taxon>Dikarya</taxon>
        <taxon>Ascomycota</taxon>
        <taxon>Pezizomycotina</taxon>
        <taxon>Dothideomycetes</taxon>
        <taxon>Dothideomycetidae</taxon>
        <taxon>Myriangiales</taxon>
        <taxon>Elsinoaceae</taxon>
        <taxon>Sphaceloma</taxon>
    </lineage>
</organism>
<name>A0A2K1QZZ7_9PEZI</name>
<dbReference type="GO" id="GO:0008483">
    <property type="term" value="F:transaminase activity"/>
    <property type="evidence" value="ECO:0007669"/>
    <property type="project" value="TreeGrafter"/>
</dbReference>
<dbReference type="GO" id="GO:0006520">
    <property type="term" value="P:amino acid metabolic process"/>
    <property type="evidence" value="ECO:0007669"/>
    <property type="project" value="TreeGrafter"/>
</dbReference>
<dbReference type="AlphaFoldDB" id="A0A2K1QZZ7"/>